<evidence type="ECO:0000313" key="3">
    <source>
        <dbReference type="EMBL" id="AUW30694.1"/>
    </source>
</evidence>
<organism evidence="2">
    <name type="scientific">Cladonia uncialis subsp. uncialis</name>
    <dbReference type="NCBI Taxonomy" id="180999"/>
    <lineage>
        <taxon>Eukaryota</taxon>
        <taxon>Fungi</taxon>
        <taxon>Dikarya</taxon>
        <taxon>Ascomycota</taxon>
        <taxon>Pezizomycotina</taxon>
        <taxon>Lecanoromycetes</taxon>
        <taxon>OSLEUM clade</taxon>
        <taxon>Lecanoromycetidae</taxon>
        <taxon>Lecanorales</taxon>
        <taxon>Lecanorineae</taxon>
        <taxon>Cladoniaceae</taxon>
        <taxon>Cladonia</taxon>
    </lineage>
</organism>
<keyword evidence="1" id="KW-1133">Transmembrane helix</keyword>
<evidence type="ECO:0000313" key="2">
    <source>
        <dbReference type="EMBL" id="ANM86583.1"/>
    </source>
</evidence>
<accession>A0A1Z1CCQ3</accession>
<evidence type="ECO:0000256" key="1">
    <source>
        <dbReference type="SAM" id="Phobius"/>
    </source>
</evidence>
<dbReference type="EMBL" id="KX264277">
    <property type="protein sequence ID" value="ANM86583.1"/>
    <property type="molecule type" value="Genomic_DNA"/>
</dbReference>
<dbReference type="EMBL" id="MG777469">
    <property type="protein sequence ID" value="AUW30694.1"/>
    <property type="molecule type" value="Genomic_DNA"/>
</dbReference>
<name>A0A1Z1CCQ3_CLAUC</name>
<sequence>MSGIVQFAFILHLIIETAASINFLLRPSATLSAPQPHSHAVIRQYALLLISSNIIAAVMLNREIDATSGRIAGALGVYHVGPVVRAVSRILQKSSGSGLNEPWLHAFAHVLCGSCLLVSFLSSST</sequence>
<keyword evidence="1" id="KW-0812">Transmembrane</keyword>
<feature type="transmembrane region" description="Helical" evidence="1">
    <location>
        <begin position="42"/>
        <end position="60"/>
    </location>
</feature>
<dbReference type="AlphaFoldDB" id="A0A1Z1CCQ3"/>
<proteinExistence type="predicted"/>
<reference evidence="3" key="2">
    <citation type="submission" date="2017-12" db="EMBL/GenBank/DDBJ databases">
        <title>Genome Sequencing Reveals a Rich Biosynthetic Potential.</title>
        <authorList>
            <person name="Bertrand R.L."/>
            <person name="Abdel-Hameed M.E."/>
            <person name="Sorensen J.L."/>
        </authorList>
    </citation>
    <scope>NUCLEOTIDE SEQUENCE</scope>
</reference>
<protein>
    <submittedName>
        <fullName evidence="2">Uncharacterized protein</fullName>
    </submittedName>
</protein>
<reference evidence="2" key="1">
    <citation type="submission" date="2016-05" db="EMBL/GenBank/DDBJ databases">
        <title>Lichen genome sequencing reveals its rich biosynthetic potential.</title>
        <authorList>
            <person name="Bertrand R.L."/>
            <person name="Abdel-Hameed M."/>
            <person name="Sorensen J.L."/>
        </authorList>
    </citation>
    <scope>NUCLEOTIDE SEQUENCE</scope>
</reference>
<keyword evidence="1" id="KW-0472">Membrane</keyword>